<dbReference type="InterPro" id="IPR008979">
    <property type="entry name" value="Galactose-bd-like_sf"/>
</dbReference>
<evidence type="ECO:0000259" key="6">
    <source>
        <dbReference type="Pfam" id="PF21467"/>
    </source>
</evidence>
<dbReference type="PANTHER" id="PTHR23421">
    <property type="entry name" value="BETA-GALACTOSIDASE RELATED"/>
    <property type="match status" value="1"/>
</dbReference>
<dbReference type="Pfam" id="PF21467">
    <property type="entry name" value="BetaGal_gal-bd"/>
    <property type="match status" value="1"/>
</dbReference>
<feature type="domain" description="Beta-galactosidase 1-like first all-beta" evidence="5">
    <location>
        <begin position="132"/>
        <end position="231"/>
    </location>
</feature>
<feature type="domain" description="Beta-galactosidase galactose-binding" evidence="6">
    <location>
        <begin position="255"/>
        <end position="314"/>
    </location>
</feature>
<reference evidence="7" key="1">
    <citation type="submission" date="2020-11" db="EMBL/GenBank/DDBJ databases">
        <authorList>
            <person name="Tran Van P."/>
        </authorList>
    </citation>
    <scope>NUCLEOTIDE SEQUENCE</scope>
</reference>
<keyword evidence="8" id="KW-1185">Reference proteome</keyword>
<dbReference type="SUPFAM" id="SSF51445">
    <property type="entry name" value="(Trans)glycosidases"/>
    <property type="match status" value="1"/>
</dbReference>
<dbReference type="OrthoDB" id="1657402at2759"/>
<dbReference type="Proteomes" id="UP000728032">
    <property type="component" value="Unassembled WGS sequence"/>
</dbReference>
<dbReference type="InterPro" id="IPR048913">
    <property type="entry name" value="BetaGal_gal-bd"/>
</dbReference>
<evidence type="ECO:0000313" key="7">
    <source>
        <dbReference type="EMBL" id="CAD7658535.1"/>
    </source>
</evidence>
<accession>A0A7R9MER4</accession>
<dbReference type="EMBL" id="OC930052">
    <property type="protein sequence ID" value="CAD7658535.1"/>
    <property type="molecule type" value="Genomic_DNA"/>
</dbReference>
<dbReference type="InterPro" id="IPR031330">
    <property type="entry name" value="Gly_Hdrlase_35_cat"/>
</dbReference>
<dbReference type="InterPro" id="IPR048912">
    <property type="entry name" value="BetaGal1-like_ABD1"/>
</dbReference>
<dbReference type="GO" id="GO:0004553">
    <property type="term" value="F:hydrolase activity, hydrolyzing O-glycosyl compounds"/>
    <property type="evidence" value="ECO:0007669"/>
    <property type="project" value="InterPro"/>
</dbReference>
<evidence type="ECO:0008006" key="9">
    <source>
        <dbReference type="Google" id="ProtNLM"/>
    </source>
</evidence>
<proteinExistence type="inferred from homology"/>
<organism evidence="7">
    <name type="scientific">Oppiella nova</name>
    <dbReference type="NCBI Taxonomy" id="334625"/>
    <lineage>
        <taxon>Eukaryota</taxon>
        <taxon>Metazoa</taxon>
        <taxon>Ecdysozoa</taxon>
        <taxon>Arthropoda</taxon>
        <taxon>Chelicerata</taxon>
        <taxon>Arachnida</taxon>
        <taxon>Acari</taxon>
        <taxon>Acariformes</taxon>
        <taxon>Sarcoptiformes</taxon>
        <taxon>Oribatida</taxon>
        <taxon>Brachypylina</taxon>
        <taxon>Oppioidea</taxon>
        <taxon>Oppiidae</taxon>
        <taxon>Oppiella</taxon>
    </lineage>
</organism>
<evidence type="ECO:0000256" key="3">
    <source>
        <dbReference type="ARBA" id="ARBA00023295"/>
    </source>
</evidence>
<evidence type="ECO:0000259" key="4">
    <source>
        <dbReference type="Pfam" id="PF01301"/>
    </source>
</evidence>
<feature type="domain" description="Glycoside hydrolase 35 catalytic" evidence="4">
    <location>
        <begin position="14"/>
        <end position="69"/>
    </location>
</feature>
<dbReference type="Gene3D" id="2.60.120.260">
    <property type="entry name" value="Galactose-binding domain-like"/>
    <property type="match status" value="2"/>
</dbReference>
<dbReference type="Pfam" id="PF01301">
    <property type="entry name" value="Glyco_hydro_35"/>
    <property type="match status" value="1"/>
</dbReference>
<dbReference type="InterPro" id="IPR017853">
    <property type="entry name" value="GH"/>
</dbReference>
<comment type="similarity">
    <text evidence="1">Belongs to the glycosyl hydrolase 35 family.</text>
</comment>
<sequence length="369" mass="41344">MDVKYFEKEISDIIFKANSSVNFYMFFGGTNFGFMNGDKVATSYDYDAPLSETGNYSAKYWKTKELIDKFNKERSQPDIYIPKPPEYVPPVSYGKLKVKDYLSLEDVLTQMKPIVTEKPQHMELLNITQNSGQSYGGVSDRGVILVDHNEVGLVESAAKDYNQDLNDTQFANTTTHTLDIIVENTGRPNGGAVMNTARRGLNGMNTARRGLNGDVAIDAKVATNFETFPLEFKEPFVEQLTKLKGKPFIEGIKSPAVYRLELDIKDSPRDTFIRLDGWVKGNAFINGFNIGRYYHIGPQKNLYIPSPLLKSGKNDILLFELHSATDTVEFPGEPDLGPVHISDAVPIADETYIDFESDFKPTVSIADKN</sequence>
<name>A0A7R9MER4_9ACAR</name>
<dbReference type="GO" id="GO:0005975">
    <property type="term" value="P:carbohydrate metabolic process"/>
    <property type="evidence" value="ECO:0007669"/>
    <property type="project" value="InterPro"/>
</dbReference>
<dbReference type="SUPFAM" id="SSF49785">
    <property type="entry name" value="Galactose-binding domain-like"/>
    <property type="match status" value="1"/>
</dbReference>
<dbReference type="InterPro" id="IPR001944">
    <property type="entry name" value="Glycoside_Hdrlase_35"/>
</dbReference>
<feature type="non-terminal residue" evidence="7">
    <location>
        <position position="1"/>
    </location>
</feature>
<dbReference type="PRINTS" id="PR00742">
    <property type="entry name" value="GLHYDRLASE35"/>
</dbReference>
<dbReference type="AlphaFoldDB" id="A0A7R9MER4"/>
<evidence type="ECO:0000313" key="8">
    <source>
        <dbReference type="Proteomes" id="UP000728032"/>
    </source>
</evidence>
<gene>
    <name evidence="7" type="ORF">ONB1V03_LOCUS15156</name>
</gene>
<keyword evidence="2" id="KW-0378">Hydrolase</keyword>
<protein>
    <recommendedName>
        <fullName evidence="9">Beta-galactosidase</fullName>
    </recommendedName>
</protein>
<evidence type="ECO:0000256" key="1">
    <source>
        <dbReference type="ARBA" id="ARBA00009809"/>
    </source>
</evidence>
<dbReference type="Pfam" id="PF21317">
    <property type="entry name" value="BetaGal_ABD_1"/>
    <property type="match status" value="1"/>
</dbReference>
<dbReference type="EMBL" id="CAJPVJ010015227">
    <property type="protein sequence ID" value="CAG2175721.1"/>
    <property type="molecule type" value="Genomic_DNA"/>
</dbReference>
<keyword evidence="3" id="KW-0326">Glycosidase</keyword>
<evidence type="ECO:0000259" key="5">
    <source>
        <dbReference type="Pfam" id="PF21317"/>
    </source>
</evidence>
<evidence type="ECO:0000256" key="2">
    <source>
        <dbReference type="ARBA" id="ARBA00022801"/>
    </source>
</evidence>